<gene>
    <name evidence="2" type="primary">putA</name>
    <name evidence="2" type="ORF">CM83_12515</name>
</gene>
<feature type="compositionally biased region" description="Low complexity" evidence="1">
    <location>
        <begin position="35"/>
        <end position="48"/>
    </location>
</feature>
<organism evidence="2">
    <name type="scientific">Lygus hesperus</name>
    <name type="common">Western plant bug</name>
    <dbReference type="NCBI Taxonomy" id="30085"/>
    <lineage>
        <taxon>Eukaryota</taxon>
        <taxon>Metazoa</taxon>
        <taxon>Ecdysozoa</taxon>
        <taxon>Arthropoda</taxon>
        <taxon>Hexapoda</taxon>
        <taxon>Insecta</taxon>
        <taxon>Pterygota</taxon>
        <taxon>Neoptera</taxon>
        <taxon>Paraneoptera</taxon>
        <taxon>Hemiptera</taxon>
        <taxon>Heteroptera</taxon>
        <taxon>Panheteroptera</taxon>
        <taxon>Cimicomorpha</taxon>
        <taxon>Miridae</taxon>
        <taxon>Mirini</taxon>
        <taxon>Lygus</taxon>
    </lineage>
</organism>
<evidence type="ECO:0000313" key="2">
    <source>
        <dbReference type="EMBL" id="JAG28371.1"/>
    </source>
</evidence>
<proteinExistence type="predicted"/>
<protein>
    <submittedName>
        <fullName evidence="2">Bifunctional protein putA</fullName>
    </submittedName>
</protein>
<sequence>DTPRKSEMPAPLLDRKPFDEEESDDLIGEPRSENSQMSSDTLSSTRSSNAPKCFKRSQQKAAAILEKIAKRIEQPIETSSQNPIRQPYDAFGQHVAEKLRSLPLSMVPFCEKLIGEALFLAELEQLNVNSRIVTDHNS</sequence>
<feature type="non-terminal residue" evidence="2">
    <location>
        <position position="1"/>
    </location>
</feature>
<reference evidence="2" key="1">
    <citation type="journal article" date="2014" name="PLoS ONE">
        <title>Transcriptome-Based Identification of ABC Transporters in the Western Tarnished Plant Bug Lygus hesperus.</title>
        <authorList>
            <person name="Hull J.J."/>
            <person name="Chaney K."/>
            <person name="Geib S.M."/>
            <person name="Fabrick J.A."/>
            <person name="Brent C.S."/>
            <person name="Walsh D."/>
            <person name="Lavine L.C."/>
        </authorList>
    </citation>
    <scope>NUCLEOTIDE SEQUENCE</scope>
</reference>
<feature type="region of interest" description="Disordered" evidence="1">
    <location>
        <begin position="1"/>
        <end position="55"/>
    </location>
</feature>
<name>A0A0A9Y9S7_LYGHE</name>
<reference evidence="2" key="2">
    <citation type="submission" date="2014-07" db="EMBL/GenBank/DDBJ databases">
        <authorList>
            <person name="Hull J."/>
        </authorList>
    </citation>
    <scope>NUCLEOTIDE SEQUENCE</scope>
</reference>
<accession>A0A0A9Y9S7</accession>
<dbReference type="AlphaFoldDB" id="A0A0A9Y9S7"/>
<feature type="compositionally biased region" description="Basic and acidic residues" evidence="1">
    <location>
        <begin position="1"/>
        <end position="18"/>
    </location>
</feature>
<evidence type="ECO:0000256" key="1">
    <source>
        <dbReference type="SAM" id="MobiDB-lite"/>
    </source>
</evidence>
<dbReference type="EMBL" id="GBHO01015233">
    <property type="protein sequence ID" value="JAG28371.1"/>
    <property type="molecule type" value="Transcribed_RNA"/>
</dbReference>